<dbReference type="Proteomes" id="UP000748531">
    <property type="component" value="Unassembled WGS sequence"/>
</dbReference>
<dbReference type="GO" id="GO:0032502">
    <property type="term" value="P:developmental process"/>
    <property type="evidence" value="ECO:0007669"/>
    <property type="project" value="UniProtKB-ARBA"/>
</dbReference>
<dbReference type="GO" id="GO:0008270">
    <property type="term" value="F:zinc ion binding"/>
    <property type="evidence" value="ECO:0007669"/>
    <property type="project" value="UniProtKB-KW"/>
</dbReference>
<protein>
    <recommendedName>
        <fullName evidence="6">C2H2-type domain-containing protein</fullName>
    </recommendedName>
</protein>
<evidence type="ECO:0000256" key="1">
    <source>
        <dbReference type="ARBA" id="ARBA00022723"/>
    </source>
</evidence>
<feature type="domain" description="C2H2-type" evidence="6">
    <location>
        <begin position="169"/>
        <end position="196"/>
    </location>
</feature>
<dbReference type="EMBL" id="LUCH01017283">
    <property type="protein sequence ID" value="KAF5395133.1"/>
    <property type="molecule type" value="Genomic_DNA"/>
</dbReference>
<sequence length="246" mass="26868">MSSNSLSFLGNWTPTIIPPPWVLLQAFRETKTLPSNSVSIQEKAEESQNGGVNAFSSSGQSINFQKEPLWAANLKFLMDASSSHGIITTQASEYNCMAGSSHSKLPSTESVISTCVGNRPASINCNSECDSFGNSAIGANHSTKANLLIQPETVTLSSIMERGDAERGFGCPHCAKCFTSNSGLKQHMHIHASFKPFTCQPILLRKEAVLDLILVLRAFIIHCEPRGEFVPPRSSRRSKYPRVKPR</sequence>
<dbReference type="Gene3D" id="3.30.160.60">
    <property type="entry name" value="Classic Zinc Finger"/>
    <property type="match status" value="1"/>
</dbReference>
<evidence type="ECO:0000256" key="2">
    <source>
        <dbReference type="ARBA" id="ARBA00022737"/>
    </source>
</evidence>
<gene>
    <name evidence="7" type="ORF">PHET_07313</name>
</gene>
<keyword evidence="8" id="KW-1185">Reference proteome</keyword>
<dbReference type="PROSITE" id="PS00028">
    <property type="entry name" value="ZINC_FINGER_C2H2_1"/>
    <property type="match status" value="1"/>
</dbReference>
<keyword evidence="4" id="KW-0862">Zinc</keyword>
<comment type="caution">
    <text evidence="7">The sequence shown here is derived from an EMBL/GenBank/DDBJ whole genome shotgun (WGS) entry which is preliminary data.</text>
</comment>
<dbReference type="SUPFAM" id="SSF57667">
    <property type="entry name" value="beta-beta-alpha zinc fingers"/>
    <property type="match status" value="1"/>
</dbReference>
<evidence type="ECO:0000256" key="4">
    <source>
        <dbReference type="ARBA" id="ARBA00022833"/>
    </source>
</evidence>
<dbReference type="InterPro" id="IPR013087">
    <property type="entry name" value="Znf_C2H2_type"/>
</dbReference>
<evidence type="ECO:0000256" key="5">
    <source>
        <dbReference type="PROSITE-ProRule" id="PRU00042"/>
    </source>
</evidence>
<dbReference type="AlphaFoldDB" id="A0A8J4SFG9"/>
<keyword evidence="1" id="KW-0479">Metal-binding</keyword>
<dbReference type="PROSITE" id="PS50157">
    <property type="entry name" value="ZINC_FINGER_C2H2_2"/>
    <property type="match status" value="1"/>
</dbReference>
<keyword evidence="3 5" id="KW-0863">Zinc-finger</keyword>
<organism evidence="7 8">
    <name type="scientific">Paragonimus heterotremus</name>
    <dbReference type="NCBI Taxonomy" id="100268"/>
    <lineage>
        <taxon>Eukaryota</taxon>
        <taxon>Metazoa</taxon>
        <taxon>Spiralia</taxon>
        <taxon>Lophotrochozoa</taxon>
        <taxon>Platyhelminthes</taxon>
        <taxon>Trematoda</taxon>
        <taxon>Digenea</taxon>
        <taxon>Plagiorchiida</taxon>
        <taxon>Troglotremata</taxon>
        <taxon>Troglotrematidae</taxon>
        <taxon>Paragonimus</taxon>
    </lineage>
</organism>
<evidence type="ECO:0000313" key="8">
    <source>
        <dbReference type="Proteomes" id="UP000748531"/>
    </source>
</evidence>
<proteinExistence type="predicted"/>
<evidence type="ECO:0000256" key="3">
    <source>
        <dbReference type="ARBA" id="ARBA00022771"/>
    </source>
</evidence>
<dbReference type="InterPro" id="IPR036236">
    <property type="entry name" value="Znf_C2H2_sf"/>
</dbReference>
<dbReference type="FunFam" id="3.30.160.60:FF:000202">
    <property type="entry name" value="Zinc finger protein 574"/>
    <property type="match status" value="1"/>
</dbReference>
<dbReference type="OrthoDB" id="10004641at2759"/>
<reference evidence="7" key="1">
    <citation type="submission" date="2019-05" db="EMBL/GenBank/DDBJ databases">
        <title>Annotation for the trematode Paragonimus heterotremus.</title>
        <authorList>
            <person name="Choi Y.-J."/>
        </authorList>
    </citation>
    <scope>NUCLEOTIDE SEQUENCE</scope>
    <source>
        <strain evidence="7">LC</strain>
    </source>
</reference>
<accession>A0A8J4SFG9</accession>
<evidence type="ECO:0000259" key="6">
    <source>
        <dbReference type="PROSITE" id="PS50157"/>
    </source>
</evidence>
<name>A0A8J4SFG9_9TREM</name>
<keyword evidence="2" id="KW-0677">Repeat</keyword>
<evidence type="ECO:0000313" key="7">
    <source>
        <dbReference type="EMBL" id="KAF5395133.1"/>
    </source>
</evidence>